<evidence type="ECO:0000259" key="1">
    <source>
        <dbReference type="PROSITE" id="PS51459"/>
    </source>
</evidence>
<dbReference type="EMBL" id="CAJVPP010001955">
    <property type="protein sequence ID" value="CAG8580366.1"/>
    <property type="molecule type" value="Genomic_DNA"/>
</dbReference>
<dbReference type="InterPro" id="IPR003812">
    <property type="entry name" value="Fido"/>
</dbReference>
<dbReference type="Proteomes" id="UP000789375">
    <property type="component" value="Unassembled WGS sequence"/>
</dbReference>
<dbReference type="InterPro" id="IPR006440">
    <property type="entry name" value="Doc"/>
</dbReference>
<comment type="caution">
    <text evidence="2">The sequence shown here is derived from an EMBL/GenBank/DDBJ whole genome shotgun (WGS) entry which is preliminary data.</text>
</comment>
<evidence type="ECO:0000313" key="2">
    <source>
        <dbReference type="EMBL" id="CAG8580366.1"/>
    </source>
</evidence>
<evidence type="ECO:0000313" key="3">
    <source>
        <dbReference type="Proteomes" id="UP000789375"/>
    </source>
</evidence>
<dbReference type="InterPro" id="IPR053737">
    <property type="entry name" value="Type_II_TA_Toxin"/>
</dbReference>
<dbReference type="PANTHER" id="PTHR39426:SF1">
    <property type="entry name" value="HOMOLOGY TO DEATH-ON-CURING PROTEIN OF PHAGE P1"/>
    <property type="match status" value="1"/>
</dbReference>
<dbReference type="GO" id="GO:0016301">
    <property type="term" value="F:kinase activity"/>
    <property type="evidence" value="ECO:0007669"/>
    <property type="project" value="InterPro"/>
</dbReference>
<reference evidence="2" key="1">
    <citation type="submission" date="2021-06" db="EMBL/GenBank/DDBJ databases">
        <authorList>
            <person name="Kallberg Y."/>
            <person name="Tangrot J."/>
            <person name="Rosling A."/>
        </authorList>
    </citation>
    <scope>NUCLEOTIDE SEQUENCE</scope>
    <source>
        <strain evidence="2">87-6 pot B 2015</strain>
    </source>
</reference>
<dbReference type="Pfam" id="PF02661">
    <property type="entry name" value="Fic"/>
    <property type="match status" value="1"/>
</dbReference>
<dbReference type="Gene3D" id="1.20.120.1870">
    <property type="entry name" value="Fic/DOC protein, Fido domain"/>
    <property type="match status" value="1"/>
</dbReference>
<dbReference type="PROSITE" id="PS51459">
    <property type="entry name" value="FIDO"/>
    <property type="match status" value="1"/>
</dbReference>
<sequence>MRFLPQWVGFFNRLPGRSSHPLPPAYGRLSDIKTWKEIAGVLLPCLYGFARYAKRSIQICYPQKLEPLFEIARKVKAVTAPSKRYSTEHLHNDYESTWCDLDLDLFIVVHGLLLKDLGQQQYVMNVGLLKSALLRPKFMFFYDKTSLFKMAAGLGESIIKNHTFLDGNKRAGHLAISTFLLLNGYDLVADEDSAEHILLGVAMGKVNIDTLESWIASNVKTCE</sequence>
<protein>
    <submittedName>
        <fullName evidence="2">12969_t:CDS:1</fullName>
    </submittedName>
</protein>
<organism evidence="2 3">
    <name type="scientific">Funneliformis mosseae</name>
    <name type="common">Endomycorrhizal fungus</name>
    <name type="synonym">Glomus mosseae</name>
    <dbReference type="NCBI Taxonomy" id="27381"/>
    <lineage>
        <taxon>Eukaryota</taxon>
        <taxon>Fungi</taxon>
        <taxon>Fungi incertae sedis</taxon>
        <taxon>Mucoromycota</taxon>
        <taxon>Glomeromycotina</taxon>
        <taxon>Glomeromycetes</taxon>
        <taxon>Glomerales</taxon>
        <taxon>Glomeraceae</taxon>
        <taxon>Funneliformis</taxon>
    </lineage>
</organism>
<dbReference type="PANTHER" id="PTHR39426">
    <property type="entry name" value="HOMOLOGY TO DEATH-ON-CURING PROTEIN OF PHAGE P1"/>
    <property type="match status" value="1"/>
</dbReference>
<gene>
    <name evidence="2" type="ORF">FMOSSE_LOCUS7916</name>
</gene>
<proteinExistence type="predicted"/>
<dbReference type="AlphaFoldDB" id="A0A9N9G4T8"/>
<name>A0A9N9G4T8_FUNMO</name>
<dbReference type="NCBIfam" id="TIGR01550">
    <property type="entry name" value="DOC_P1"/>
    <property type="match status" value="1"/>
</dbReference>
<accession>A0A9N9G4T8</accession>
<feature type="domain" description="Fido" evidence="1">
    <location>
        <begin position="101"/>
        <end position="217"/>
    </location>
</feature>
<keyword evidence="3" id="KW-1185">Reference proteome</keyword>